<evidence type="ECO:0000313" key="6">
    <source>
        <dbReference type="Proteomes" id="UP000002729"/>
    </source>
</evidence>
<dbReference type="SMART" id="SM00248">
    <property type="entry name" value="ANK"/>
    <property type="match status" value="4"/>
</dbReference>
<dbReference type="EMBL" id="GL833142">
    <property type="protein sequence ID" value="EGB05295.1"/>
    <property type="molecule type" value="Genomic_DNA"/>
</dbReference>
<name>F0YHU7_AURAN</name>
<dbReference type="GeneID" id="20225833"/>
<accession>F0YHU7</accession>
<feature type="region of interest" description="Disordered" evidence="4">
    <location>
        <begin position="144"/>
        <end position="177"/>
    </location>
</feature>
<dbReference type="Pfam" id="PF12796">
    <property type="entry name" value="Ank_2"/>
    <property type="match status" value="1"/>
</dbReference>
<dbReference type="RefSeq" id="XP_009039944.1">
    <property type="nucleotide sequence ID" value="XM_009041696.1"/>
</dbReference>
<dbReference type="PANTHER" id="PTHR24198:SF185">
    <property type="entry name" value="ANKYRIN-3"/>
    <property type="match status" value="1"/>
</dbReference>
<dbReference type="InParanoid" id="F0YHU7"/>
<feature type="repeat" description="ANK" evidence="3">
    <location>
        <begin position="48"/>
        <end position="80"/>
    </location>
</feature>
<dbReference type="AlphaFoldDB" id="F0YHU7"/>
<keyword evidence="2 3" id="KW-0040">ANK repeat</keyword>
<keyword evidence="1" id="KW-0677">Repeat</keyword>
<dbReference type="KEGG" id="aaf:AURANDRAFT_66512"/>
<feature type="compositionally biased region" description="Low complexity" evidence="4">
    <location>
        <begin position="144"/>
        <end position="166"/>
    </location>
</feature>
<evidence type="ECO:0000256" key="3">
    <source>
        <dbReference type="PROSITE-ProRule" id="PRU00023"/>
    </source>
</evidence>
<feature type="repeat" description="ANK" evidence="3">
    <location>
        <begin position="81"/>
        <end position="113"/>
    </location>
</feature>
<evidence type="ECO:0000256" key="1">
    <source>
        <dbReference type="ARBA" id="ARBA00022737"/>
    </source>
</evidence>
<evidence type="ECO:0000256" key="2">
    <source>
        <dbReference type="ARBA" id="ARBA00023043"/>
    </source>
</evidence>
<dbReference type="OrthoDB" id="19174at2759"/>
<dbReference type="InterPro" id="IPR002110">
    <property type="entry name" value="Ankyrin_rpt"/>
</dbReference>
<dbReference type="GO" id="GO:0005737">
    <property type="term" value="C:cytoplasm"/>
    <property type="evidence" value="ECO:0007669"/>
    <property type="project" value="TreeGrafter"/>
</dbReference>
<evidence type="ECO:0000313" key="5">
    <source>
        <dbReference type="EMBL" id="EGB05295.1"/>
    </source>
</evidence>
<gene>
    <name evidence="5" type="ORF">AURANDRAFT_66512</name>
</gene>
<dbReference type="Proteomes" id="UP000002729">
    <property type="component" value="Unassembled WGS sequence"/>
</dbReference>
<dbReference type="SUPFAM" id="SSF48403">
    <property type="entry name" value="Ankyrin repeat"/>
    <property type="match status" value="1"/>
</dbReference>
<dbReference type="PANTHER" id="PTHR24198">
    <property type="entry name" value="ANKYRIN REPEAT AND PROTEIN KINASE DOMAIN-CONTAINING PROTEIN"/>
    <property type="match status" value="1"/>
</dbReference>
<reference evidence="5 6" key="1">
    <citation type="journal article" date="2011" name="Proc. Natl. Acad. Sci. U.S.A.">
        <title>Niche of harmful alga Aureococcus anophagefferens revealed through ecogenomics.</title>
        <authorList>
            <person name="Gobler C.J."/>
            <person name="Berry D.L."/>
            <person name="Dyhrman S.T."/>
            <person name="Wilhelm S.W."/>
            <person name="Salamov A."/>
            <person name="Lobanov A.V."/>
            <person name="Zhang Y."/>
            <person name="Collier J.L."/>
            <person name="Wurch L.L."/>
            <person name="Kustka A.B."/>
            <person name="Dill B.D."/>
            <person name="Shah M."/>
            <person name="VerBerkmoes N.C."/>
            <person name="Kuo A."/>
            <person name="Terry A."/>
            <person name="Pangilinan J."/>
            <person name="Lindquist E.A."/>
            <person name="Lucas S."/>
            <person name="Paulsen I.T."/>
            <person name="Hattenrath-Lehmann T.K."/>
            <person name="Talmage S.C."/>
            <person name="Walker E.A."/>
            <person name="Koch F."/>
            <person name="Burson A.M."/>
            <person name="Marcoval M.A."/>
            <person name="Tang Y.Z."/>
            <person name="Lecleir G.R."/>
            <person name="Coyne K.J."/>
            <person name="Berg G.M."/>
            <person name="Bertrand E.M."/>
            <person name="Saito M.A."/>
            <person name="Gladyshev V.N."/>
            <person name="Grigoriev I.V."/>
        </authorList>
    </citation>
    <scope>NUCLEOTIDE SEQUENCE [LARGE SCALE GENOMIC DNA]</scope>
    <source>
        <strain evidence="6">CCMP 1984</strain>
    </source>
</reference>
<protein>
    <submittedName>
        <fullName evidence="5">Uncharacterized protein</fullName>
    </submittedName>
</protein>
<sequence>MLLSYGGDCNAANASGATPCYVAAQNGAARALAVLLAARADPRAATAQHVTPLFIGCQKGHADVVRALVAAGADVHAVTDSGATLVYIAAGAGHADVVAALLDLGGDPHRAKANGETACFAAAKQGHADCPLVMGSMLSRAAAPGPARAAAPGPARAVTPDAAAAPPEKRRRSGGADALTHAVGSAAVVTSVLSFSGYLTVLQLEACSWAVRRSVRDAGELSLRVSTGRRRGLRTVAIVACRGALLAARRAGCIAPDQRVVTLIWHKFKHADKVPSDMAYFDGYALVPSPRKRAAPVRAEAGDGVDAARSAAARAALERQHAALIKTGVVVFDMSASRRDAAPRRDGMKRLNHDRVLSHANDDVPADPARAALLVEALGPLATRTPLRDAARRRYLTTTDTFYVSKRALEAALARSAAAASSVDLAALRRLVARFAWRTFLEDRSGDDDAGSDYDVGGRERRKFHVTKEQFDVLCREVATPRGDEIWAEAMAGLLLPLAPIWVSSEDEWREPGDVREGDVAALDLPPSLKPACLALAATERCGGDPVAVFSPDMEKRSGVLATHFDAFGTTIFPALAVLDDLAHPRDGEADGAAGAARVEAAIASLLTAERLPPLKAGDAVRVLDDRDADWREAGFTDGQWSDATFVKFDDSLTAVVKVGDEDEEVLFGAIQRRYYDAPPAAKLLTLAVMDGRNDVVARLLRPGGIDHALMYAVPTDAKSRFDPRATALDRAIAKGNSVAAALLVNQYSGGASFVPHACNSALRQSAEQIPGDMTYRAGYALVPTPRKPAAPVRAEPGVDVARSVAARAAVERQHAALVNSGVVRFNISSPVGDAVAARGLRALKSDRIGFMGDPENDKPADPALAEVLIEALGPLAERAPLIDAARRKLLPYTVGGYVKMRTLDAALARSAAAASSVDLSTLRRLVARFAWRTYLEKREKDGVIMSYVDEQQFKVLCREVAAPRADEIWAEATAGLLLPFGLHHVSPEDGDFREFGDVRVGDIAALELDSALVLACTALAALEQCDGDPVAVFSADFDARSHVLSQYYECGNRLYAICRGDDSAIAQAIAYGRADVLDTLLSVEGVSLDPASWLGAPQPGIFMQLAAKNNSIDIIKSHGPPLRHRR</sequence>
<evidence type="ECO:0000256" key="4">
    <source>
        <dbReference type="SAM" id="MobiDB-lite"/>
    </source>
</evidence>
<proteinExistence type="predicted"/>
<dbReference type="PROSITE" id="PS50088">
    <property type="entry name" value="ANK_REPEAT"/>
    <property type="match status" value="2"/>
</dbReference>
<dbReference type="InterPro" id="IPR036770">
    <property type="entry name" value="Ankyrin_rpt-contain_sf"/>
</dbReference>
<dbReference type="Gene3D" id="1.25.40.20">
    <property type="entry name" value="Ankyrin repeat-containing domain"/>
    <property type="match status" value="1"/>
</dbReference>
<organism evidence="6">
    <name type="scientific">Aureococcus anophagefferens</name>
    <name type="common">Harmful bloom alga</name>
    <dbReference type="NCBI Taxonomy" id="44056"/>
    <lineage>
        <taxon>Eukaryota</taxon>
        <taxon>Sar</taxon>
        <taxon>Stramenopiles</taxon>
        <taxon>Ochrophyta</taxon>
        <taxon>Pelagophyceae</taxon>
        <taxon>Pelagomonadales</taxon>
        <taxon>Pelagomonadaceae</taxon>
        <taxon>Aureococcus</taxon>
    </lineage>
</organism>
<dbReference type="eggNOG" id="KOG4177">
    <property type="taxonomic scope" value="Eukaryota"/>
</dbReference>
<keyword evidence="6" id="KW-1185">Reference proteome</keyword>
<dbReference type="PROSITE" id="PS50297">
    <property type="entry name" value="ANK_REP_REGION"/>
    <property type="match status" value="2"/>
</dbReference>